<reference evidence="6 7" key="1">
    <citation type="submission" date="2018-03" db="EMBL/GenBank/DDBJ databases">
        <title>Genomic Encyclopedia of Archaeal and Bacterial Type Strains, Phase II (KMG-II): from individual species to whole genera.</title>
        <authorList>
            <person name="Goeker M."/>
        </authorList>
    </citation>
    <scope>NUCLEOTIDE SEQUENCE [LARGE SCALE GENOMIC DNA]</scope>
    <source>
        <strain evidence="6 7">DSM 29318</strain>
    </source>
</reference>
<dbReference type="PROSITE" id="PS50931">
    <property type="entry name" value="HTH_LYSR"/>
    <property type="match status" value="1"/>
</dbReference>
<evidence type="ECO:0000256" key="4">
    <source>
        <dbReference type="ARBA" id="ARBA00023163"/>
    </source>
</evidence>
<dbReference type="InterPro" id="IPR058163">
    <property type="entry name" value="LysR-type_TF_proteobact-type"/>
</dbReference>
<dbReference type="AlphaFoldDB" id="A0A2T0X9W7"/>
<organism evidence="6 7">
    <name type="scientific">Hasllibacter halocynthiae</name>
    <dbReference type="NCBI Taxonomy" id="595589"/>
    <lineage>
        <taxon>Bacteria</taxon>
        <taxon>Pseudomonadati</taxon>
        <taxon>Pseudomonadota</taxon>
        <taxon>Alphaproteobacteria</taxon>
        <taxon>Rhodobacterales</taxon>
        <taxon>Roseobacteraceae</taxon>
        <taxon>Hasllibacter</taxon>
    </lineage>
</organism>
<dbReference type="Pfam" id="PF00126">
    <property type="entry name" value="HTH_1"/>
    <property type="match status" value="1"/>
</dbReference>
<gene>
    <name evidence="6" type="ORF">BCF33_1367</name>
</gene>
<dbReference type="EMBL" id="PVTT01000001">
    <property type="protein sequence ID" value="PRY95740.1"/>
    <property type="molecule type" value="Genomic_DNA"/>
</dbReference>
<dbReference type="GO" id="GO:0003700">
    <property type="term" value="F:DNA-binding transcription factor activity"/>
    <property type="evidence" value="ECO:0007669"/>
    <property type="project" value="InterPro"/>
</dbReference>
<dbReference type="PANTHER" id="PTHR30537:SF26">
    <property type="entry name" value="GLYCINE CLEAVAGE SYSTEM TRANSCRIPTIONAL ACTIVATOR"/>
    <property type="match status" value="1"/>
</dbReference>
<dbReference type="GO" id="GO:0006351">
    <property type="term" value="P:DNA-templated transcription"/>
    <property type="evidence" value="ECO:0007669"/>
    <property type="project" value="TreeGrafter"/>
</dbReference>
<accession>A0A2T0X9W7</accession>
<evidence type="ECO:0000256" key="2">
    <source>
        <dbReference type="ARBA" id="ARBA00023015"/>
    </source>
</evidence>
<dbReference type="PRINTS" id="PR00039">
    <property type="entry name" value="HTHLYSR"/>
</dbReference>
<comment type="caution">
    <text evidence="6">The sequence shown here is derived from an EMBL/GenBank/DDBJ whole genome shotgun (WGS) entry which is preliminary data.</text>
</comment>
<protein>
    <submittedName>
        <fullName evidence="6">DNA-binding transcriptional LysR family regulator</fullName>
    </submittedName>
</protein>
<sequence>MRPPLTALRAFEAVIRHRGIAPAAESLSVSQSAISHQLRHLERWFDGPLFDRSGGRTQPLPHALELGREIGEAFGRIERACDRARAVHGTQPLVVAAIPSIAVCWLIPKLGTFRAAHPNVPIRIVYALFGHEVDLRSVHLAFVYAEGPPGPDADFLLPGHSVPVANPAVATKLDGAAPDPAKADLLHDTDTSGWARWFGRTGRGCPGPLGGPVFEDFNLLRAAALAGQGCALCPREIVRPDIERGHLVPLSDVHIYEGFDYYLVSRGAEDAHSLRAASLFRDWILASL</sequence>
<dbReference type="SUPFAM" id="SSF46785">
    <property type="entry name" value="Winged helix' DNA-binding domain"/>
    <property type="match status" value="1"/>
</dbReference>
<evidence type="ECO:0000256" key="1">
    <source>
        <dbReference type="ARBA" id="ARBA00009437"/>
    </source>
</evidence>
<dbReference type="SUPFAM" id="SSF53850">
    <property type="entry name" value="Periplasmic binding protein-like II"/>
    <property type="match status" value="1"/>
</dbReference>
<keyword evidence="3 6" id="KW-0238">DNA-binding</keyword>
<dbReference type="PANTHER" id="PTHR30537">
    <property type="entry name" value="HTH-TYPE TRANSCRIPTIONAL REGULATOR"/>
    <property type="match status" value="1"/>
</dbReference>
<dbReference type="Gene3D" id="1.10.10.10">
    <property type="entry name" value="Winged helix-like DNA-binding domain superfamily/Winged helix DNA-binding domain"/>
    <property type="match status" value="1"/>
</dbReference>
<keyword evidence="2" id="KW-0805">Transcription regulation</keyword>
<feature type="domain" description="HTH lysR-type" evidence="5">
    <location>
        <begin position="3"/>
        <end position="60"/>
    </location>
</feature>
<keyword evidence="7" id="KW-1185">Reference proteome</keyword>
<evidence type="ECO:0000313" key="6">
    <source>
        <dbReference type="EMBL" id="PRY95740.1"/>
    </source>
</evidence>
<dbReference type="InterPro" id="IPR000847">
    <property type="entry name" value="LysR_HTH_N"/>
</dbReference>
<keyword evidence="4" id="KW-0804">Transcription</keyword>
<dbReference type="Pfam" id="PF03466">
    <property type="entry name" value="LysR_substrate"/>
    <property type="match status" value="1"/>
</dbReference>
<dbReference type="GO" id="GO:0043565">
    <property type="term" value="F:sequence-specific DNA binding"/>
    <property type="evidence" value="ECO:0007669"/>
    <property type="project" value="TreeGrafter"/>
</dbReference>
<evidence type="ECO:0000313" key="7">
    <source>
        <dbReference type="Proteomes" id="UP000238801"/>
    </source>
</evidence>
<dbReference type="InterPro" id="IPR036388">
    <property type="entry name" value="WH-like_DNA-bd_sf"/>
</dbReference>
<name>A0A2T0X9W7_9RHOB</name>
<dbReference type="Gene3D" id="3.40.190.10">
    <property type="entry name" value="Periplasmic binding protein-like II"/>
    <property type="match status" value="2"/>
</dbReference>
<evidence type="ECO:0000256" key="3">
    <source>
        <dbReference type="ARBA" id="ARBA00023125"/>
    </source>
</evidence>
<dbReference type="RefSeq" id="WP_245883739.1">
    <property type="nucleotide sequence ID" value="NZ_PVTT01000001.1"/>
</dbReference>
<dbReference type="InterPro" id="IPR036390">
    <property type="entry name" value="WH_DNA-bd_sf"/>
</dbReference>
<comment type="similarity">
    <text evidence="1">Belongs to the LysR transcriptional regulatory family.</text>
</comment>
<proteinExistence type="inferred from homology"/>
<evidence type="ECO:0000259" key="5">
    <source>
        <dbReference type="PROSITE" id="PS50931"/>
    </source>
</evidence>
<dbReference type="InterPro" id="IPR005119">
    <property type="entry name" value="LysR_subst-bd"/>
</dbReference>
<dbReference type="Proteomes" id="UP000238801">
    <property type="component" value="Unassembled WGS sequence"/>
</dbReference>